<accession>A0A8D8RCX4</accession>
<evidence type="ECO:0000256" key="1">
    <source>
        <dbReference type="SAM" id="SignalP"/>
    </source>
</evidence>
<organism evidence="2">
    <name type="scientific">Cacopsylla melanoneura</name>
    <dbReference type="NCBI Taxonomy" id="428564"/>
    <lineage>
        <taxon>Eukaryota</taxon>
        <taxon>Metazoa</taxon>
        <taxon>Ecdysozoa</taxon>
        <taxon>Arthropoda</taxon>
        <taxon>Hexapoda</taxon>
        <taxon>Insecta</taxon>
        <taxon>Pterygota</taxon>
        <taxon>Neoptera</taxon>
        <taxon>Paraneoptera</taxon>
        <taxon>Hemiptera</taxon>
        <taxon>Sternorrhyncha</taxon>
        <taxon>Psylloidea</taxon>
        <taxon>Psyllidae</taxon>
        <taxon>Psyllinae</taxon>
        <taxon>Cacopsylla</taxon>
    </lineage>
</organism>
<feature type="signal peptide" evidence="1">
    <location>
        <begin position="1"/>
        <end position="18"/>
    </location>
</feature>
<dbReference type="EMBL" id="HBUF01146640">
    <property type="protein sequence ID" value="CAG6647377.1"/>
    <property type="molecule type" value="Transcribed_RNA"/>
</dbReference>
<dbReference type="EMBL" id="HBUF01146639">
    <property type="protein sequence ID" value="CAG6647374.1"/>
    <property type="molecule type" value="Transcribed_RNA"/>
</dbReference>
<protein>
    <submittedName>
        <fullName evidence="2">Uncharacterized protein</fullName>
    </submittedName>
</protein>
<reference evidence="2" key="1">
    <citation type="submission" date="2021-05" db="EMBL/GenBank/DDBJ databases">
        <authorList>
            <person name="Alioto T."/>
            <person name="Alioto T."/>
            <person name="Gomez Garrido J."/>
        </authorList>
    </citation>
    <scope>NUCLEOTIDE SEQUENCE</scope>
</reference>
<dbReference type="EMBL" id="HBUF01187736">
    <property type="protein sequence ID" value="CAG6657261.1"/>
    <property type="molecule type" value="Transcribed_RNA"/>
</dbReference>
<dbReference type="AlphaFoldDB" id="A0A8D8RCX4"/>
<dbReference type="EMBL" id="HBUF01187737">
    <property type="protein sequence ID" value="CAG6657264.1"/>
    <property type="molecule type" value="Transcribed_RNA"/>
</dbReference>
<evidence type="ECO:0000313" key="2">
    <source>
        <dbReference type="EMBL" id="CAG6647377.1"/>
    </source>
</evidence>
<name>A0A8D8RCX4_9HEMI</name>
<feature type="chain" id="PRO_5036428558" evidence="1">
    <location>
        <begin position="19"/>
        <end position="255"/>
    </location>
</feature>
<proteinExistence type="predicted"/>
<sequence>MRLLALILITQRIIRVIPLKTILTLVSQIIPVPQDTHLLRILDILTLQTRLQTSTHPTILMHLNKRMKESEKKVDSPTDTQRMKRLKIEEHNLIIQDLVDMMNNKKMITEIGMDNKMIDMLEIKTKKIASLIEMREAKTETVDTFEKMETVEIALTEKRRMEIAETDSIEMIKMEIAETDLTEKTKKEIVEIDLIEKTKIELVEIGLTETKRRELVEIGSIETIKIGTIKIDMNKTKGEKIRATHKEANERRKSK</sequence>
<dbReference type="EMBL" id="HBUF01146641">
    <property type="protein sequence ID" value="CAG6647380.1"/>
    <property type="molecule type" value="Transcribed_RNA"/>
</dbReference>
<keyword evidence="1" id="KW-0732">Signal</keyword>